<comment type="caution">
    <text evidence="1">The sequence shown here is derived from an EMBL/GenBank/DDBJ whole genome shotgun (WGS) entry which is preliminary data.</text>
</comment>
<reference evidence="1 2" key="1">
    <citation type="journal article" date="2020" name="ISME J.">
        <title>Uncovering the hidden diversity of litter-decomposition mechanisms in mushroom-forming fungi.</title>
        <authorList>
            <person name="Floudas D."/>
            <person name="Bentzer J."/>
            <person name="Ahren D."/>
            <person name="Johansson T."/>
            <person name="Persson P."/>
            <person name="Tunlid A."/>
        </authorList>
    </citation>
    <scope>NUCLEOTIDE SEQUENCE [LARGE SCALE GENOMIC DNA]</scope>
    <source>
        <strain evidence="1 2">CBS 146.42</strain>
    </source>
</reference>
<gene>
    <name evidence="1" type="ORF">D9756_001171</name>
</gene>
<accession>A0A8H5LHY7</accession>
<keyword evidence="2" id="KW-1185">Reference proteome</keyword>
<sequence>MAANSPMVNLPLTPKGISKLLQLTGKIYETNIVAQILIPTWPDYELFESMDPPVPYSKTLEVVVSDGDNYTEAIISVERDELLRPFEELALIRIRKAISCCIGMTWQLILEDPELLSTQETVLGKPFSGRPKIQNATGNPVPIAALKHFKDNEIPPLRALVTYKSRLIDPRDLPIRTFFIVHLLDESSEISAFAEDCVALELYHRLILGKVYYFSGFRHR</sequence>
<dbReference type="EMBL" id="JAACJO010000005">
    <property type="protein sequence ID" value="KAF5357743.1"/>
    <property type="molecule type" value="Genomic_DNA"/>
</dbReference>
<protein>
    <submittedName>
        <fullName evidence="1">Uncharacterized protein</fullName>
    </submittedName>
</protein>
<evidence type="ECO:0000313" key="2">
    <source>
        <dbReference type="Proteomes" id="UP000559027"/>
    </source>
</evidence>
<proteinExistence type="predicted"/>
<name>A0A8H5LHY7_9AGAR</name>
<evidence type="ECO:0000313" key="1">
    <source>
        <dbReference type="EMBL" id="KAF5357743.1"/>
    </source>
</evidence>
<dbReference type="Proteomes" id="UP000559027">
    <property type="component" value="Unassembled WGS sequence"/>
</dbReference>
<dbReference type="AlphaFoldDB" id="A0A8H5LHY7"/>
<organism evidence="1 2">
    <name type="scientific">Leucocoprinus leucothites</name>
    <dbReference type="NCBI Taxonomy" id="201217"/>
    <lineage>
        <taxon>Eukaryota</taxon>
        <taxon>Fungi</taxon>
        <taxon>Dikarya</taxon>
        <taxon>Basidiomycota</taxon>
        <taxon>Agaricomycotina</taxon>
        <taxon>Agaricomycetes</taxon>
        <taxon>Agaricomycetidae</taxon>
        <taxon>Agaricales</taxon>
        <taxon>Agaricineae</taxon>
        <taxon>Agaricaceae</taxon>
        <taxon>Leucocoprinus</taxon>
    </lineage>
</organism>